<comment type="caution">
    <text evidence="1">The sequence shown here is derived from an EMBL/GenBank/DDBJ whole genome shotgun (WGS) entry which is preliminary data.</text>
</comment>
<keyword evidence="2" id="KW-1185">Reference proteome</keyword>
<reference evidence="1 2" key="1">
    <citation type="submission" date="2020-09" db="EMBL/GenBank/DDBJ databases">
        <title>De no assembly of potato wild relative species, Solanum commersonii.</title>
        <authorList>
            <person name="Cho K."/>
        </authorList>
    </citation>
    <scope>NUCLEOTIDE SEQUENCE [LARGE SCALE GENOMIC DNA]</scope>
    <source>
        <strain evidence="1">LZ3.2</strain>
        <tissue evidence="1">Leaf</tissue>
    </source>
</reference>
<name>A0A9J5ZYL8_SOLCO</name>
<evidence type="ECO:0000313" key="2">
    <source>
        <dbReference type="Proteomes" id="UP000824120"/>
    </source>
</evidence>
<dbReference type="EMBL" id="JACXVP010000003">
    <property type="protein sequence ID" value="KAG5617098.1"/>
    <property type="molecule type" value="Genomic_DNA"/>
</dbReference>
<gene>
    <name evidence="1" type="ORF">H5410_016922</name>
</gene>
<proteinExistence type="predicted"/>
<protein>
    <submittedName>
        <fullName evidence="1">Uncharacterized protein</fullName>
    </submittedName>
</protein>
<organism evidence="1 2">
    <name type="scientific">Solanum commersonii</name>
    <name type="common">Commerson's wild potato</name>
    <name type="synonym">Commerson's nightshade</name>
    <dbReference type="NCBI Taxonomy" id="4109"/>
    <lineage>
        <taxon>Eukaryota</taxon>
        <taxon>Viridiplantae</taxon>
        <taxon>Streptophyta</taxon>
        <taxon>Embryophyta</taxon>
        <taxon>Tracheophyta</taxon>
        <taxon>Spermatophyta</taxon>
        <taxon>Magnoliopsida</taxon>
        <taxon>eudicotyledons</taxon>
        <taxon>Gunneridae</taxon>
        <taxon>Pentapetalae</taxon>
        <taxon>asterids</taxon>
        <taxon>lamiids</taxon>
        <taxon>Solanales</taxon>
        <taxon>Solanaceae</taxon>
        <taxon>Solanoideae</taxon>
        <taxon>Solaneae</taxon>
        <taxon>Solanum</taxon>
    </lineage>
</organism>
<dbReference type="AlphaFoldDB" id="A0A9J5ZYL8"/>
<sequence>MEQREISHVAFSDWSQTIISNQIFRTQNPVPFYGNQIFGEIVGNRGLIGLEEAQQNWVDMWAEDGADEEEENRWIN</sequence>
<dbReference type="Proteomes" id="UP000824120">
    <property type="component" value="Chromosome 3"/>
</dbReference>
<evidence type="ECO:0000313" key="1">
    <source>
        <dbReference type="EMBL" id="KAG5617098.1"/>
    </source>
</evidence>
<accession>A0A9J5ZYL8</accession>